<dbReference type="Pfam" id="PF17775">
    <property type="entry name" value="YchJ_M-like"/>
    <property type="match status" value="1"/>
</dbReference>
<comment type="caution">
    <text evidence="2">The sequence shown here is derived from an EMBL/GenBank/DDBJ whole genome shotgun (WGS) entry which is preliminary data.</text>
</comment>
<dbReference type="InterPro" id="IPR004027">
    <property type="entry name" value="SEC_C_motif"/>
</dbReference>
<accession>A0A162AI91</accession>
<gene>
    <name evidence="2" type="ORF">N476_02375</name>
</gene>
<dbReference type="InterPro" id="IPR048469">
    <property type="entry name" value="YchJ-like_M"/>
</dbReference>
<dbReference type="EMBL" id="AUXZ01000075">
    <property type="protein sequence ID" value="KZN50357.1"/>
    <property type="molecule type" value="Genomic_DNA"/>
</dbReference>
<protein>
    <recommendedName>
        <fullName evidence="1">YchJ-like middle NTF2-like domain-containing protein</fullName>
    </recommendedName>
</protein>
<feature type="domain" description="YchJ-like middle NTF2-like" evidence="1">
    <location>
        <begin position="26"/>
        <end position="122"/>
    </location>
</feature>
<dbReference type="Pfam" id="PF02810">
    <property type="entry name" value="SEC-C"/>
    <property type="match status" value="1"/>
</dbReference>
<evidence type="ECO:0000313" key="3">
    <source>
        <dbReference type="Proteomes" id="UP000076503"/>
    </source>
</evidence>
<dbReference type="RefSeq" id="WP_063362027.1">
    <property type="nucleotide sequence ID" value="NZ_AUXZ01000075.1"/>
</dbReference>
<dbReference type="SUPFAM" id="SSF103642">
    <property type="entry name" value="Sec-C motif"/>
    <property type="match status" value="1"/>
</dbReference>
<dbReference type="PANTHER" id="PTHR33747">
    <property type="entry name" value="UPF0225 PROTEIN SCO1677"/>
    <property type="match status" value="1"/>
</dbReference>
<proteinExistence type="predicted"/>
<dbReference type="PATRIC" id="fig|1365251.3.peg.2583"/>
<evidence type="ECO:0000313" key="2">
    <source>
        <dbReference type="EMBL" id="KZN50357.1"/>
    </source>
</evidence>
<dbReference type="Proteomes" id="UP000076503">
    <property type="component" value="Unassembled WGS sequence"/>
</dbReference>
<dbReference type="InterPro" id="IPR032710">
    <property type="entry name" value="NTF2-like_dom_sf"/>
</dbReference>
<sequence length="151" mass="17237">MCFCGNTQAFEQCCQPFITGAVIPKTAEQLMRSRFSAYCTHAGKYILNTYASKTRTEHTVEDILLFAKQVDFVHLDVIQTEQDDQYQYVEFKAAYIEGAVLSALHERSRFIQENGAWLYLDGELYPTDSKKVSRNDPCPCLSGKKFKKCHG</sequence>
<dbReference type="AlphaFoldDB" id="A0A162AI91"/>
<name>A0A162AI91_9GAMM</name>
<dbReference type="Gene3D" id="3.10.450.50">
    <property type="match status" value="1"/>
</dbReference>
<reference evidence="2 3" key="1">
    <citation type="submission" date="2013-07" db="EMBL/GenBank/DDBJ databases">
        <title>Comparative Genomic and Metabolomic Analysis of Twelve Strains of Pseudoalteromonas luteoviolacea.</title>
        <authorList>
            <person name="Vynne N.G."/>
            <person name="Mansson M."/>
            <person name="Gram L."/>
        </authorList>
    </citation>
    <scope>NUCLEOTIDE SEQUENCE [LARGE SCALE GENOMIC DNA]</scope>
    <source>
        <strain evidence="2 3">H33</strain>
    </source>
</reference>
<dbReference type="SUPFAM" id="SSF54427">
    <property type="entry name" value="NTF2-like"/>
    <property type="match status" value="1"/>
</dbReference>
<dbReference type="PANTHER" id="PTHR33747:SF1">
    <property type="entry name" value="ADENYLATE CYCLASE-ASSOCIATED CAP C-TERMINAL DOMAIN-CONTAINING PROTEIN"/>
    <property type="match status" value="1"/>
</dbReference>
<evidence type="ECO:0000259" key="1">
    <source>
        <dbReference type="Pfam" id="PF17775"/>
    </source>
</evidence>
<organism evidence="2 3">
    <name type="scientific">Pseudoalteromonas luteoviolacea H33</name>
    <dbReference type="NCBI Taxonomy" id="1365251"/>
    <lineage>
        <taxon>Bacteria</taxon>
        <taxon>Pseudomonadati</taxon>
        <taxon>Pseudomonadota</taxon>
        <taxon>Gammaproteobacteria</taxon>
        <taxon>Alteromonadales</taxon>
        <taxon>Pseudoalteromonadaceae</taxon>
        <taxon>Pseudoalteromonas</taxon>
    </lineage>
</organism>